<feature type="chain" id="PRO_5038767122" evidence="1">
    <location>
        <begin position="20"/>
        <end position="172"/>
    </location>
</feature>
<sequence>MKKRFLIALFGVMVLAACSGENPNSDLYDKSNPDYASTMIPASDPTLFDNSTAFNLAVQWAEFIDNQTMPGVYFPHDLHRTTLKNTAFLNTAGEQQYFITGCASCHKQDSSKTRLFMQEYLLETNRRIAGSDLTNPAHEFCWTTCHSSIAEPNSAPSNNQCSGCHRVENTRK</sequence>
<organism evidence="2 3">
    <name type="scientific">Candidatus Mucispirillum faecigallinarum</name>
    <dbReference type="NCBI Taxonomy" id="2838699"/>
    <lineage>
        <taxon>Bacteria</taxon>
        <taxon>Pseudomonadati</taxon>
        <taxon>Deferribacterota</taxon>
        <taxon>Deferribacteres</taxon>
        <taxon>Deferribacterales</taxon>
        <taxon>Mucispirillaceae</taxon>
        <taxon>Mucispirillum</taxon>
    </lineage>
</organism>
<comment type="caution">
    <text evidence="2">The sequence shown here is derived from an EMBL/GenBank/DDBJ whole genome shotgun (WGS) entry which is preliminary data.</text>
</comment>
<dbReference type="Gene3D" id="3.90.10.10">
    <property type="entry name" value="Cytochrome C3"/>
    <property type="match status" value="1"/>
</dbReference>
<dbReference type="Proteomes" id="UP000824176">
    <property type="component" value="Unassembled WGS sequence"/>
</dbReference>
<reference evidence="2" key="1">
    <citation type="journal article" date="2021" name="PeerJ">
        <title>Extensive microbial diversity within the chicken gut microbiome revealed by metagenomics and culture.</title>
        <authorList>
            <person name="Gilroy R."/>
            <person name="Ravi A."/>
            <person name="Getino M."/>
            <person name="Pursley I."/>
            <person name="Horton D.L."/>
            <person name="Alikhan N.F."/>
            <person name="Baker D."/>
            <person name="Gharbi K."/>
            <person name="Hall N."/>
            <person name="Watson M."/>
            <person name="Adriaenssens E.M."/>
            <person name="Foster-Nyarko E."/>
            <person name="Jarju S."/>
            <person name="Secka A."/>
            <person name="Antonio M."/>
            <person name="Oren A."/>
            <person name="Chaudhuri R.R."/>
            <person name="La Ragione R."/>
            <person name="Hildebrand F."/>
            <person name="Pallen M.J."/>
        </authorList>
    </citation>
    <scope>NUCLEOTIDE SEQUENCE</scope>
    <source>
        <strain evidence="2">ChiW4-1371</strain>
    </source>
</reference>
<proteinExistence type="predicted"/>
<name>A0A9D2GVJ3_9BACT</name>
<evidence type="ECO:0000313" key="3">
    <source>
        <dbReference type="Proteomes" id="UP000824176"/>
    </source>
</evidence>
<accession>A0A9D2GVJ3</accession>
<evidence type="ECO:0000313" key="2">
    <source>
        <dbReference type="EMBL" id="HIZ90031.1"/>
    </source>
</evidence>
<feature type="signal peptide" evidence="1">
    <location>
        <begin position="1"/>
        <end position="19"/>
    </location>
</feature>
<dbReference type="PROSITE" id="PS51257">
    <property type="entry name" value="PROKAR_LIPOPROTEIN"/>
    <property type="match status" value="1"/>
</dbReference>
<dbReference type="CDD" id="cd08168">
    <property type="entry name" value="Cytochrom_C3"/>
    <property type="match status" value="1"/>
</dbReference>
<protein>
    <submittedName>
        <fullName evidence="2">Cytochrome c family protein</fullName>
    </submittedName>
</protein>
<dbReference type="InterPro" id="IPR036280">
    <property type="entry name" value="Multihaem_cyt_sf"/>
</dbReference>
<dbReference type="EMBL" id="DXAQ01000129">
    <property type="protein sequence ID" value="HIZ90031.1"/>
    <property type="molecule type" value="Genomic_DNA"/>
</dbReference>
<keyword evidence="1" id="KW-0732">Signal</keyword>
<gene>
    <name evidence="2" type="ORF">H9804_08790</name>
</gene>
<dbReference type="AlphaFoldDB" id="A0A9D2GVJ3"/>
<dbReference type="SUPFAM" id="SSF48695">
    <property type="entry name" value="Multiheme cytochromes"/>
    <property type="match status" value="1"/>
</dbReference>
<reference evidence="2" key="2">
    <citation type="submission" date="2021-04" db="EMBL/GenBank/DDBJ databases">
        <authorList>
            <person name="Gilroy R."/>
        </authorList>
    </citation>
    <scope>NUCLEOTIDE SEQUENCE</scope>
    <source>
        <strain evidence="2">ChiW4-1371</strain>
    </source>
</reference>
<evidence type="ECO:0000256" key="1">
    <source>
        <dbReference type="SAM" id="SignalP"/>
    </source>
</evidence>